<evidence type="ECO:0000313" key="1">
    <source>
        <dbReference type="EMBL" id="JAD91397.1"/>
    </source>
</evidence>
<proteinExistence type="predicted"/>
<dbReference type="AlphaFoldDB" id="A0A0A9E5Y5"/>
<sequence>MGKIVANPKGKQATEE</sequence>
<organism evidence="1">
    <name type="scientific">Arundo donax</name>
    <name type="common">Giant reed</name>
    <name type="synonym">Donax arundinaceus</name>
    <dbReference type="NCBI Taxonomy" id="35708"/>
    <lineage>
        <taxon>Eukaryota</taxon>
        <taxon>Viridiplantae</taxon>
        <taxon>Streptophyta</taxon>
        <taxon>Embryophyta</taxon>
        <taxon>Tracheophyta</taxon>
        <taxon>Spermatophyta</taxon>
        <taxon>Magnoliopsida</taxon>
        <taxon>Liliopsida</taxon>
        <taxon>Poales</taxon>
        <taxon>Poaceae</taxon>
        <taxon>PACMAD clade</taxon>
        <taxon>Arundinoideae</taxon>
        <taxon>Arundineae</taxon>
        <taxon>Arundo</taxon>
    </lineage>
</organism>
<accession>A0A0A9E5Y5</accession>
<reference evidence="1" key="2">
    <citation type="journal article" date="2015" name="Data Brief">
        <title>Shoot transcriptome of the giant reed, Arundo donax.</title>
        <authorList>
            <person name="Barrero R.A."/>
            <person name="Guerrero F.D."/>
            <person name="Moolhuijzen P."/>
            <person name="Goolsby J.A."/>
            <person name="Tidwell J."/>
            <person name="Bellgard S.E."/>
            <person name="Bellgard M.I."/>
        </authorList>
    </citation>
    <scope>NUCLEOTIDE SEQUENCE</scope>
    <source>
        <tissue evidence="1">Shoot tissue taken approximately 20 cm above the soil surface</tissue>
    </source>
</reference>
<dbReference type="EMBL" id="GBRH01206498">
    <property type="protein sequence ID" value="JAD91397.1"/>
    <property type="molecule type" value="Transcribed_RNA"/>
</dbReference>
<name>A0A0A9E5Y5_ARUDO</name>
<reference evidence="1" key="1">
    <citation type="submission" date="2014-09" db="EMBL/GenBank/DDBJ databases">
        <authorList>
            <person name="Magalhaes I.L.F."/>
            <person name="Oliveira U."/>
            <person name="Santos F.R."/>
            <person name="Vidigal T.H.D.A."/>
            <person name="Brescovit A.D."/>
            <person name="Santos A.J."/>
        </authorList>
    </citation>
    <scope>NUCLEOTIDE SEQUENCE</scope>
    <source>
        <tissue evidence="1">Shoot tissue taken approximately 20 cm above the soil surface</tissue>
    </source>
</reference>
<protein>
    <submittedName>
        <fullName evidence="1">Uncharacterized protein</fullName>
    </submittedName>
</protein>